<dbReference type="Proteomes" id="UP000622638">
    <property type="component" value="Unassembled WGS sequence"/>
</dbReference>
<comment type="caution">
    <text evidence="1">The sequence shown here is derived from an EMBL/GenBank/DDBJ whole genome shotgun (WGS) entry which is preliminary data.</text>
</comment>
<reference evidence="2" key="1">
    <citation type="journal article" date="2019" name="Int. J. Syst. Evol. Microbiol.">
        <title>The Global Catalogue of Microorganisms (GCM) 10K type strain sequencing project: providing services to taxonomists for standard genome sequencing and annotation.</title>
        <authorList>
            <consortium name="The Broad Institute Genomics Platform"/>
            <consortium name="The Broad Institute Genome Sequencing Center for Infectious Disease"/>
            <person name="Wu L."/>
            <person name="Ma J."/>
        </authorList>
    </citation>
    <scope>NUCLEOTIDE SEQUENCE [LARGE SCALE GENOMIC DNA]</scope>
    <source>
        <strain evidence="2">CGMCC 1.15931</strain>
    </source>
</reference>
<keyword evidence="2" id="KW-1185">Reference proteome</keyword>
<sequence length="85" mass="9418">MNDNMDSIDQRYLVQQNKTSGGDKAPPVFAKVMRSKEGVFEGVSFIKNKEKATIMTVAQAQEVIAWAAKKKAAHEYVTKIICVGQ</sequence>
<evidence type="ECO:0000313" key="2">
    <source>
        <dbReference type="Proteomes" id="UP000622638"/>
    </source>
</evidence>
<accession>A0ABQ1K4G8</accession>
<protein>
    <submittedName>
        <fullName evidence="1">Uncharacterized protein</fullName>
    </submittedName>
</protein>
<evidence type="ECO:0000313" key="1">
    <source>
        <dbReference type="EMBL" id="GGB84170.1"/>
    </source>
</evidence>
<dbReference type="EMBL" id="BMKG01000001">
    <property type="protein sequence ID" value="GGB84170.1"/>
    <property type="molecule type" value="Genomic_DNA"/>
</dbReference>
<organism evidence="1 2">
    <name type="scientific">Pseudoduganella buxea</name>
    <dbReference type="NCBI Taxonomy" id="1949069"/>
    <lineage>
        <taxon>Bacteria</taxon>
        <taxon>Pseudomonadati</taxon>
        <taxon>Pseudomonadota</taxon>
        <taxon>Betaproteobacteria</taxon>
        <taxon>Burkholderiales</taxon>
        <taxon>Oxalobacteraceae</taxon>
        <taxon>Telluria group</taxon>
        <taxon>Pseudoduganella</taxon>
    </lineage>
</organism>
<name>A0ABQ1K4G8_9BURK</name>
<gene>
    <name evidence="1" type="ORF">GCM10011572_02630</name>
</gene>
<proteinExistence type="predicted"/>